<evidence type="ECO:0000313" key="2">
    <source>
        <dbReference type="EMBL" id="AKI87812.1"/>
    </source>
</evidence>
<reference evidence="2" key="1">
    <citation type="journal article" date="2015" name="PLoS ONE">
        <title>A novel chitin binding crayfish molar tooth protein with elasticity properties.</title>
        <authorList>
            <person name="Tynyakov J."/>
            <person name="Bentov S."/>
            <person name="Abehsera S."/>
            <person name="Khalaila I."/>
            <person name="Manor R."/>
            <person name="Katzir Abilevich L."/>
            <person name="Weil S."/>
            <person name="Aflalo E.D."/>
            <person name="Sagi A."/>
        </authorList>
    </citation>
    <scope>NUCLEOTIDE SEQUENCE</scope>
</reference>
<feature type="compositionally biased region" description="Acidic residues" evidence="1">
    <location>
        <begin position="75"/>
        <end position="85"/>
    </location>
</feature>
<accession>A0A0G2YL36</accession>
<organism evidence="2">
    <name type="scientific">Cherax quadricarinatus</name>
    <name type="common">Australian red claw crayfish</name>
    <dbReference type="NCBI Taxonomy" id="27406"/>
    <lineage>
        <taxon>Eukaryota</taxon>
        <taxon>Metazoa</taxon>
        <taxon>Ecdysozoa</taxon>
        <taxon>Arthropoda</taxon>
        <taxon>Crustacea</taxon>
        <taxon>Multicrustacea</taxon>
        <taxon>Malacostraca</taxon>
        <taxon>Eumalacostraca</taxon>
        <taxon>Eucarida</taxon>
        <taxon>Decapoda</taxon>
        <taxon>Pleocyemata</taxon>
        <taxon>Astacidea</taxon>
        <taxon>Parastacoidea</taxon>
        <taxon>Parastacidae</taxon>
        <taxon>Cherax</taxon>
    </lineage>
</organism>
<feature type="region of interest" description="Disordered" evidence="1">
    <location>
        <begin position="58"/>
        <end position="85"/>
    </location>
</feature>
<dbReference type="EMBL" id="KM923892">
    <property type="protein sequence ID" value="AKI87812.1"/>
    <property type="molecule type" value="mRNA"/>
</dbReference>
<protein>
    <submittedName>
        <fullName evidence="2">M13</fullName>
    </submittedName>
</protein>
<proteinExistence type="evidence at transcript level"/>
<dbReference type="AlphaFoldDB" id="A0A0G2YL36"/>
<name>A0A0G2YL36_CHEQU</name>
<sequence>MDQSTSRSRCPITSTTVYKTATRAPTSTVANKGWTTQLTLTEVTLPRSAMPVRLITLSITDPPSPFSTRATDTEATTDDSDIEPD</sequence>
<evidence type="ECO:0000256" key="1">
    <source>
        <dbReference type="SAM" id="MobiDB-lite"/>
    </source>
</evidence>